<evidence type="ECO:0000313" key="3">
    <source>
        <dbReference type="Proteomes" id="UP000295696"/>
    </source>
</evidence>
<feature type="domain" description="YgjP-like metallopeptidase" evidence="1">
    <location>
        <begin position="29"/>
        <end position="231"/>
    </location>
</feature>
<gene>
    <name evidence="2" type="ORF">EDD52_12438</name>
</gene>
<dbReference type="EMBL" id="SLZU01000024">
    <property type="protein sequence ID" value="TCS58965.1"/>
    <property type="molecule type" value="Genomic_DNA"/>
</dbReference>
<dbReference type="PANTHER" id="PTHR30399:SF1">
    <property type="entry name" value="UTP PYROPHOSPHATASE"/>
    <property type="match status" value="1"/>
</dbReference>
<dbReference type="Proteomes" id="UP000295696">
    <property type="component" value="Unassembled WGS sequence"/>
</dbReference>
<dbReference type="CDD" id="cd07344">
    <property type="entry name" value="M48_yhfN_like"/>
    <property type="match status" value="1"/>
</dbReference>
<evidence type="ECO:0000259" key="1">
    <source>
        <dbReference type="Pfam" id="PF01863"/>
    </source>
</evidence>
<organism evidence="2 3">
    <name type="scientific">Primorskyibacter sedentarius</name>
    <dbReference type="NCBI Taxonomy" id="745311"/>
    <lineage>
        <taxon>Bacteria</taxon>
        <taxon>Pseudomonadati</taxon>
        <taxon>Pseudomonadota</taxon>
        <taxon>Alphaproteobacteria</taxon>
        <taxon>Rhodobacterales</taxon>
        <taxon>Roseobacteraceae</taxon>
        <taxon>Primorskyibacter</taxon>
    </lineage>
</organism>
<name>A0A4R3J0Y9_9RHOB</name>
<reference evidence="2 3" key="1">
    <citation type="submission" date="2019-03" db="EMBL/GenBank/DDBJ databases">
        <title>Genomic Encyclopedia of Type Strains, Phase IV (KMG-IV): sequencing the most valuable type-strain genomes for metagenomic binning, comparative biology and taxonomic classification.</title>
        <authorList>
            <person name="Goeker M."/>
        </authorList>
    </citation>
    <scope>NUCLEOTIDE SEQUENCE [LARGE SCALE GENOMIC DNA]</scope>
    <source>
        <strain evidence="2 3">DSM 104836</strain>
    </source>
</reference>
<dbReference type="AlphaFoldDB" id="A0A4R3J0Y9"/>
<comment type="caution">
    <text evidence="2">The sequence shown here is derived from an EMBL/GenBank/DDBJ whole genome shotgun (WGS) entry which is preliminary data.</text>
</comment>
<dbReference type="InterPro" id="IPR053136">
    <property type="entry name" value="UTP_pyrophosphatase-like"/>
</dbReference>
<dbReference type="Gene3D" id="3.30.2010.10">
    <property type="entry name" value="Metalloproteases ('zincins'), catalytic domain"/>
    <property type="match status" value="1"/>
</dbReference>
<evidence type="ECO:0000313" key="2">
    <source>
        <dbReference type="EMBL" id="TCS58965.1"/>
    </source>
</evidence>
<keyword evidence="3" id="KW-1185">Reference proteome</keyword>
<dbReference type="RefSeq" id="WP_132248436.1">
    <property type="nucleotide sequence ID" value="NZ_SLZU01000024.1"/>
</dbReference>
<protein>
    <recommendedName>
        <fullName evidence="1">YgjP-like metallopeptidase domain-containing protein</fullName>
    </recommendedName>
</protein>
<dbReference type="Pfam" id="PF01863">
    <property type="entry name" value="YgjP-like"/>
    <property type="match status" value="1"/>
</dbReference>
<accession>A0A4R3J0Y9</accession>
<dbReference type="OrthoDB" id="9795402at2"/>
<dbReference type="InterPro" id="IPR002725">
    <property type="entry name" value="YgjP-like_metallopeptidase"/>
</dbReference>
<proteinExistence type="predicted"/>
<dbReference type="PANTHER" id="PTHR30399">
    <property type="entry name" value="UNCHARACTERIZED PROTEIN YGJP"/>
    <property type="match status" value="1"/>
</dbReference>
<sequence length="239" mass="28412">MNTEVAEIGGLDVEIVRKKIKNLHIGCYPPEGRVRVAAPENVTADAIRLAVLTRMSWIRRKQTQFLSQERQSPRRYISGETHFLFGRPLRLEVQEWDKKVHRFFRMGNDKLLFNIPESTEQEKLRRWMNAWLKSELRKLAAPRLEKWALHLKVQPRKWGIRPMKTKWGSCNPDKSIIWLNAELAKKPERMIDYVILHELAHLIYPTHDKKFIRVLDSNLPHWRNIRCELNELPLAAWTE</sequence>